<gene>
    <name evidence="5 6" type="primary">tatC</name>
    <name evidence="6" type="ORF">P857_1094</name>
</gene>
<dbReference type="GO" id="GO:0009977">
    <property type="term" value="F:proton motive force dependent protein transmembrane transporter activity"/>
    <property type="evidence" value="ECO:0007669"/>
    <property type="project" value="TreeGrafter"/>
</dbReference>
<feature type="transmembrane region" description="Helical" evidence="5">
    <location>
        <begin position="114"/>
        <end position="136"/>
    </location>
</feature>
<keyword evidence="4 5" id="KW-0472">Membrane</keyword>
<dbReference type="GO" id="GO:0065002">
    <property type="term" value="P:intracellular protein transmembrane transport"/>
    <property type="evidence" value="ECO:0007669"/>
    <property type="project" value="TreeGrafter"/>
</dbReference>
<name>W2V0X4_9RICK</name>
<comment type="subunit">
    <text evidence="5">The Tat system comprises two distinct complexes: a TatABC complex, containing multiple copies of TatA, TatB and TatC subunits, and a separate TatA complex, containing only TatA subunits. Substrates initially bind to the TatABC complex, which probably triggers association of the separate TatA complex to form the active translocon.</text>
</comment>
<dbReference type="PRINTS" id="PR01840">
    <property type="entry name" value="TATCFAMILY"/>
</dbReference>
<dbReference type="EMBL" id="AXCJ01000001">
    <property type="protein sequence ID" value="ETO91914.1"/>
    <property type="molecule type" value="Genomic_DNA"/>
</dbReference>
<reference evidence="6 7" key="1">
    <citation type="journal article" date="2013" name="PLoS ONE">
        <title>Bacterial endosymbiosis in a chordate host: long-term co-evolution and conservation of secondary metabolism.</title>
        <authorList>
            <person name="Kwan J.C."/>
            <person name="Schmidt E.W."/>
        </authorList>
    </citation>
    <scope>NUCLEOTIDE SEQUENCE [LARGE SCALE GENOMIC DNA]</scope>
    <source>
        <strain evidence="7">L6</strain>
    </source>
</reference>
<feature type="transmembrane region" description="Helical" evidence="5">
    <location>
        <begin position="23"/>
        <end position="41"/>
    </location>
</feature>
<comment type="similarity">
    <text evidence="5">Belongs to the TatC family.</text>
</comment>
<proteinExistence type="inferred from homology"/>
<keyword evidence="3 5" id="KW-1133">Transmembrane helix</keyword>
<comment type="subcellular location">
    <subcellularLocation>
        <location evidence="5">Cell membrane</location>
        <topology evidence="5">Multi-pass membrane protein</topology>
    </subcellularLocation>
    <subcellularLocation>
        <location evidence="1">Membrane</location>
        <topology evidence="1">Multi-pass membrane protein</topology>
    </subcellularLocation>
</comment>
<keyword evidence="2 5" id="KW-0812">Transmembrane</keyword>
<dbReference type="PANTHER" id="PTHR30371:SF0">
    <property type="entry name" value="SEC-INDEPENDENT PROTEIN TRANSLOCASE PROTEIN TATC, CHLOROPLASTIC-RELATED"/>
    <property type="match status" value="1"/>
</dbReference>
<feature type="transmembrane region" description="Helical" evidence="5">
    <location>
        <begin position="205"/>
        <end position="222"/>
    </location>
</feature>
<comment type="caution">
    <text evidence="6">The sequence shown here is derived from an EMBL/GenBank/DDBJ whole genome shotgun (WGS) entry which is preliminary data.</text>
</comment>
<dbReference type="NCBIfam" id="TIGR00945">
    <property type="entry name" value="tatC"/>
    <property type="match status" value="1"/>
</dbReference>
<evidence type="ECO:0000256" key="2">
    <source>
        <dbReference type="ARBA" id="ARBA00022692"/>
    </source>
</evidence>
<dbReference type="PROSITE" id="PS01218">
    <property type="entry name" value="TATC"/>
    <property type="match status" value="1"/>
</dbReference>
<keyword evidence="5" id="KW-0811">Translocation</keyword>
<dbReference type="InterPro" id="IPR002033">
    <property type="entry name" value="TatC"/>
</dbReference>
<dbReference type="HAMAP" id="MF_00902">
    <property type="entry name" value="TatC"/>
    <property type="match status" value="1"/>
</dbReference>
<organism evidence="6 7">
    <name type="scientific">Candidatus Xenolissoclinum pacificiensis L6</name>
    <dbReference type="NCBI Taxonomy" id="1401685"/>
    <lineage>
        <taxon>Bacteria</taxon>
        <taxon>Pseudomonadati</taxon>
        <taxon>Pseudomonadota</taxon>
        <taxon>Alphaproteobacteria</taxon>
        <taxon>Rickettsiales</taxon>
        <taxon>Anaplasmataceae</taxon>
        <taxon>Candidatus Xenolissoclinum</taxon>
    </lineage>
</organism>
<accession>W2V0X4</accession>
<sequence length="253" mass="29506">MIKDDSQDKITIQEHLQELRKRLICSIIVFIIVLMPCYFFSSNIYNILLIPLKKSLDYSQIRDISLIYTDITEVFFVYLKVSILTAIMIAMPFFLWQIYAFIAPGLYKQEKKVFVPYLILTPFLFGFGVFMVYQYIFPIAWQFFLHTSHKSNTLLEIEFMPSVSEYLDLVVQLMIAFGLAFQLPIFLSLSVQFKIISVSFLESKRRLAIVIIFVLASILTPPDVFSQITLAIPMIILYEASILLCKYVHNKKK</sequence>
<evidence type="ECO:0000256" key="3">
    <source>
        <dbReference type="ARBA" id="ARBA00022989"/>
    </source>
</evidence>
<keyword evidence="5" id="KW-1003">Cell membrane</keyword>
<dbReference type="STRING" id="1401685.P857_1094"/>
<evidence type="ECO:0000256" key="5">
    <source>
        <dbReference type="HAMAP-Rule" id="MF_00902"/>
    </source>
</evidence>
<dbReference type="Proteomes" id="UP000018951">
    <property type="component" value="Unassembled WGS sequence"/>
</dbReference>
<dbReference type="PATRIC" id="fig|1401685.3.peg.326"/>
<evidence type="ECO:0000313" key="6">
    <source>
        <dbReference type="EMBL" id="ETO91914.1"/>
    </source>
</evidence>
<keyword evidence="5" id="KW-0813">Transport</keyword>
<dbReference type="AlphaFoldDB" id="W2V0X4"/>
<keyword evidence="7" id="KW-1185">Reference proteome</keyword>
<evidence type="ECO:0000256" key="4">
    <source>
        <dbReference type="ARBA" id="ARBA00023136"/>
    </source>
</evidence>
<evidence type="ECO:0000313" key="7">
    <source>
        <dbReference type="Proteomes" id="UP000018951"/>
    </source>
</evidence>
<protein>
    <recommendedName>
        <fullName evidence="5">Sec-independent protein translocase protein TatC</fullName>
    </recommendedName>
</protein>
<feature type="transmembrane region" description="Helical" evidence="5">
    <location>
        <begin position="75"/>
        <end position="102"/>
    </location>
</feature>
<keyword evidence="5" id="KW-0653">Protein transport</keyword>
<feature type="transmembrane region" description="Helical" evidence="5">
    <location>
        <begin position="228"/>
        <end position="248"/>
    </location>
</feature>
<dbReference type="InterPro" id="IPR019820">
    <property type="entry name" value="Sec-indep_translocase_CS"/>
</dbReference>
<feature type="transmembrane region" description="Helical" evidence="5">
    <location>
        <begin position="169"/>
        <end position="193"/>
    </location>
</feature>
<dbReference type="GO" id="GO:0033281">
    <property type="term" value="C:TAT protein transport complex"/>
    <property type="evidence" value="ECO:0007669"/>
    <property type="project" value="UniProtKB-UniRule"/>
</dbReference>
<dbReference type="GO" id="GO:0043953">
    <property type="term" value="P:protein transport by the Tat complex"/>
    <property type="evidence" value="ECO:0007669"/>
    <property type="project" value="UniProtKB-UniRule"/>
</dbReference>
<dbReference type="PANTHER" id="PTHR30371">
    <property type="entry name" value="SEC-INDEPENDENT PROTEIN TRANSLOCASE PROTEIN TATC"/>
    <property type="match status" value="1"/>
</dbReference>
<dbReference type="Pfam" id="PF00902">
    <property type="entry name" value="TatC"/>
    <property type="match status" value="1"/>
</dbReference>
<comment type="function">
    <text evidence="5">Part of the twin-arginine translocation (Tat) system that transports large folded proteins containing a characteristic twin-arginine motif in their signal peptide across membranes. Together with TatB, TatC is part of a receptor directly interacting with Tat signal peptides.</text>
</comment>
<evidence type="ECO:0000256" key="1">
    <source>
        <dbReference type="ARBA" id="ARBA00004141"/>
    </source>
</evidence>